<keyword evidence="15" id="KW-1185">Reference proteome</keyword>
<dbReference type="Gene3D" id="3.40.50.10140">
    <property type="entry name" value="Toll/interleukin-1 receptor homology (TIR) domain"/>
    <property type="match status" value="1"/>
</dbReference>
<keyword evidence="5 12" id="KW-0732">Signal</keyword>
<comment type="subcellular location">
    <subcellularLocation>
        <location evidence="1">Membrane</location>
        <topology evidence="1">Single-pass type I membrane protein</topology>
    </subcellularLocation>
</comment>
<dbReference type="InterPro" id="IPR001611">
    <property type="entry name" value="Leu-rich_rpt"/>
</dbReference>
<dbReference type="Pfam" id="PF13855">
    <property type="entry name" value="LRR_8"/>
    <property type="match status" value="6"/>
</dbReference>
<dbReference type="InterPro" id="IPR000157">
    <property type="entry name" value="TIR_dom"/>
</dbReference>
<evidence type="ECO:0000256" key="1">
    <source>
        <dbReference type="ARBA" id="ARBA00004479"/>
    </source>
</evidence>
<keyword evidence="7 11" id="KW-1133">Transmembrane helix</keyword>
<dbReference type="Pfam" id="PF01582">
    <property type="entry name" value="TIR"/>
    <property type="match status" value="1"/>
</dbReference>
<dbReference type="PANTHER" id="PTHR24366:SF96">
    <property type="entry name" value="LEUCINE RICH REPEAT CONTAINING 53"/>
    <property type="match status" value="1"/>
</dbReference>
<comment type="caution">
    <text evidence="14">The sequence shown here is derived from an EMBL/GenBank/DDBJ whole genome shotgun (WGS) entry which is preliminary data.</text>
</comment>
<feature type="chain" id="PRO_5045592884" description="TIR domain-containing protein" evidence="12">
    <location>
        <begin position="19"/>
        <end position="1466"/>
    </location>
</feature>
<evidence type="ECO:0000313" key="14">
    <source>
        <dbReference type="EMBL" id="KAJ4442564.1"/>
    </source>
</evidence>
<evidence type="ECO:0000256" key="9">
    <source>
        <dbReference type="ARBA" id="ARBA00023170"/>
    </source>
</evidence>
<dbReference type="PROSITE" id="PS50104">
    <property type="entry name" value="TIR"/>
    <property type="match status" value="1"/>
</dbReference>
<evidence type="ECO:0000313" key="15">
    <source>
        <dbReference type="Proteomes" id="UP001148838"/>
    </source>
</evidence>
<evidence type="ECO:0000256" key="3">
    <source>
        <dbReference type="ARBA" id="ARBA00022614"/>
    </source>
</evidence>
<dbReference type="InterPro" id="IPR035897">
    <property type="entry name" value="Toll_tir_struct_dom_sf"/>
</dbReference>
<dbReference type="InterPro" id="IPR003591">
    <property type="entry name" value="Leu-rich_rpt_typical-subtyp"/>
</dbReference>
<dbReference type="Gene3D" id="3.80.10.10">
    <property type="entry name" value="Ribonuclease Inhibitor"/>
    <property type="match status" value="6"/>
</dbReference>
<evidence type="ECO:0000259" key="13">
    <source>
        <dbReference type="PROSITE" id="PS50104"/>
    </source>
</evidence>
<keyword evidence="3" id="KW-0433">Leucine-rich repeat</keyword>
<dbReference type="InterPro" id="IPR000372">
    <property type="entry name" value="LRRNT"/>
</dbReference>
<name>A0ABQ8T9B6_PERAM</name>
<dbReference type="Proteomes" id="UP001148838">
    <property type="component" value="Unassembled WGS sequence"/>
</dbReference>
<evidence type="ECO:0000256" key="8">
    <source>
        <dbReference type="ARBA" id="ARBA00023136"/>
    </source>
</evidence>
<dbReference type="SMART" id="SM00013">
    <property type="entry name" value="LRRNT"/>
    <property type="match status" value="1"/>
</dbReference>
<evidence type="ECO:0000256" key="2">
    <source>
        <dbReference type="ARBA" id="ARBA00009634"/>
    </source>
</evidence>
<gene>
    <name evidence="14" type="ORF">ANN_04151</name>
</gene>
<evidence type="ECO:0000256" key="5">
    <source>
        <dbReference type="ARBA" id="ARBA00022729"/>
    </source>
</evidence>
<dbReference type="SUPFAM" id="SSF52200">
    <property type="entry name" value="Toll/Interleukin receptor TIR domain"/>
    <property type="match status" value="1"/>
</dbReference>
<dbReference type="EMBL" id="JAJSOF020000013">
    <property type="protein sequence ID" value="KAJ4442564.1"/>
    <property type="molecule type" value="Genomic_DNA"/>
</dbReference>
<keyword evidence="8 11" id="KW-0472">Membrane</keyword>
<reference evidence="14 15" key="1">
    <citation type="journal article" date="2022" name="Allergy">
        <title>Genome assembly and annotation of Periplaneta americana reveal a comprehensive cockroach allergen profile.</title>
        <authorList>
            <person name="Wang L."/>
            <person name="Xiong Q."/>
            <person name="Saelim N."/>
            <person name="Wang L."/>
            <person name="Nong W."/>
            <person name="Wan A.T."/>
            <person name="Shi M."/>
            <person name="Liu X."/>
            <person name="Cao Q."/>
            <person name="Hui J.H.L."/>
            <person name="Sookrung N."/>
            <person name="Leung T.F."/>
            <person name="Tungtrongchitr A."/>
            <person name="Tsui S.K.W."/>
        </authorList>
    </citation>
    <scope>NUCLEOTIDE SEQUENCE [LARGE SCALE GENOMIC DNA]</scope>
    <source>
        <strain evidence="14">PWHHKU_190912</strain>
    </source>
</reference>
<protein>
    <recommendedName>
        <fullName evidence="13">TIR domain-containing protein</fullName>
    </recommendedName>
</protein>
<organism evidence="14 15">
    <name type="scientific">Periplaneta americana</name>
    <name type="common">American cockroach</name>
    <name type="synonym">Blatta americana</name>
    <dbReference type="NCBI Taxonomy" id="6978"/>
    <lineage>
        <taxon>Eukaryota</taxon>
        <taxon>Metazoa</taxon>
        <taxon>Ecdysozoa</taxon>
        <taxon>Arthropoda</taxon>
        <taxon>Hexapoda</taxon>
        <taxon>Insecta</taxon>
        <taxon>Pterygota</taxon>
        <taxon>Neoptera</taxon>
        <taxon>Polyneoptera</taxon>
        <taxon>Dictyoptera</taxon>
        <taxon>Blattodea</taxon>
        <taxon>Blattoidea</taxon>
        <taxon>Blattidae</taxon>
        <taxon>Blattinae</taxon>
        <taxon>Periplaneta</taxon>
    </lineage>
</organism>
<dbReference type="PROSITE" id="PS51450">
    <property type="entry name" value="LRR"/>
    <property type="match status" value="6"/>
</dbReference>
<keyword evidence="6" id="KW-0677">Repeat</keyword>
<dbReference type="SMART" id="SM00364">
    <property type="entry name" value="LRR_BAC"/>
    <property type="match status" value="8"/>
</dbReference>
<feature type="region of interest" description="Disordered" evidence="10">
    <location>
        <begin position="1316"/>
        <end position="1391"/>
    </location>
</feature>
<feature type="signal peptide" evidence="12">
    <location>
        <begin position="1"/>
        <end position="18"/>
    </location>
</feature>
<evidence type="ECO:0000256" key="10">
    <source>
        <dbReference type="SAM" id="MobiDB-lite"/>
    </source>
</evidence>
<feature type="compositionally biased region" description="Pro residues" evidence="10">
    <location>
        <begin position="1327"/>
        <end position="1342"/>
    </location>
</feature>
<keyword evidence="9" id="KW-0675">Receptor</keyword>
<dbReference type="SMART" id="SM00369">
    <property type="entry name" value="LRR_TYP"/>
    <property type="match status" value="21"/>
</dbReference>
<evidence type="ECO:0000256" key="11">
    <source>
        <dbReference type="SAM" id="Phobius"/>
    </source>
</evidence>
<dbReference type="InterPro" id="IPR032675">
    <property type="entry name" value="LRR_dom_sf"/>
</dbReference>
<keyword evidence="4 11" id="KW-0812">Transmembrane</keyword>
<comment type="similarity">
    <text evidence="2">Belongs to the Toll-like receptor family.</text>
</comment>
<evidence type="ECO:0000256" key="6">
    <source>
        <dbReference type="ARBA" id="ARBA00022737"/>
    </source>
</evidence>
<evidence type="ECO:0000256" key="4">
    <source>
        <dbReference type="ARBA" id="ARBA00022692"/>
    </source>
</evidence>
<dbReference type="PANTHER" id="PTHR24366">
    <property type="entry name" value="IG(IMMUNOGLOBULIN) AND LRR(LEUCINE RICH REPEAT) DOMAINS"/>
    <property type="match status" value="1"/>
</dbReference>
<proteinExistence type="inferred from homology"/>
<sequence length="1466" mass="164489">MTPPPLLLLVFAVLTAEARSITSRHEDALKDCVWERVVSTPDAATEDDSASVLLACRLRTIGGTDSLLGNLTATQVERITALRLECSDVLFFESSLENGRHEGFLGQLRRLRDLRIEYCKIRYVPSAVLAALRELRHLSLRTHNTDWSAMTMEFHPDSFRGLAELRSLDLADNNIWTLPSELFCALYSLTHLNLSRNRLQDVSEMGFSDWGSGPSAPGKSCNVGLEVLDLSANDIIVMPDNGLSSLRSLQKLYIQDNSLTSMADRALVGLTSLQILNSSSNLLVALPPELFQSSRDLKEIYLQNNSISVLAPGLLEGLDQLLVLDLSSNELTSNWVNRDTFSGLVRLVVLNLAHNEITRIDPHVFQDLYSLQMLNLEENGIEVIMEGAFSTLSNLHALTLTHNNLVRLESYHFTGLYVLNQLFLDNNRITTIHPRTFENCTNLQDLGISGNALTEVPEGIGQLRYLKTLDLGENHISKFSNTSFEGLDQLYGLRLIDNELVNISRDAFSALPSLQVLNLACNKIQVVDQGAFGTNPTLRAIRLDGNVLTNIDGVFTHLPGLVWLNVSDNQLTWFDYALLPQSLEWLDMHKNKVSKLGNYFDIRNELQIKMLDVSFNKLTEIGEVSIPNSVESVFLNDNMIKKVQPNTFLKKVNLSRVVLYANELENLDFGALRLQPVPDDRDLPQFYIGGNPFHCDCTMEWLHRINQLSHLRQHPRVMDLDTVTCRLSYSRGEMSRPLLDLKPSQFLCPYETHCFALCHCCDFDACDCEMTCPDNCTCYHDHTWSANVVDCSNGGHRSVPAKIPMDATEIYLDGNDLGELGSHVFIGKKKLQVLYLNGSNVAAIHNRTFNGVTSLRVLHLENNRLQELRGFEFDQLENLNELYLDHNAISHVGNTTFSAMRSLEVLRLDENKIVNFSPWQQLAAAAGSLAQVSLDGNTWTCDCDSVSRLEEWLRENKDATTGSDPSKMMCTTGGDKKTNENIADFIKRCHKDSHNAVATSVVQRNPLFNNTILSDSYVPLLAASLAVIVVVFLVSTLIFIFRQDVRLWAHSRYGIRIFSDSTPAAEIDDDRDRLYDAYMVYSIKDEDFISRVITCELEQSGYSMCLHYRDIHLMGGTSYLADSVLSASDASRRIIIVLSLSFLQNEWDRPEFRASLQASLEQTRMALRRNKVIFLLTTDLQTLNLDPDLQILLRTCTVISWGRREEDQKGQKVVFGSCERLEKESREGRRGGQDGVQDGQRTLHGGADVAGLVVQVLAPAAALGALAPGGAHSHPHAVHVRVRELFAEDDGPRGRGGGELDHHQREPALRVLRAPQQAQLHGRGRAPPAPPPPSQEPPPPPRVQHHPGLDPAHAPPQQVVHVERGPHGQQRQLPRGRVQAQQCRRRRGPGQRQDLLRVECRGQFSAGTGMLHYSTSQLRDVNRSNRESLELNGLRQLLVYADVMNLEKIHKLLAKTRKFYLKQVKR</sequence>
<dbReference type="SUPFAM" id="SSF52058">
    <property type="entry name" value="L domain-like"/>
    <property type="match status" value="3"/>
</dbReference>
<feature type="transmembrane region" description="Helical" evidence="11">
    <location>
        <begin position="1017"/>
        <end position="1041"/>
    </location>
</feature>
<accession>A0ABQ8T9B6</accession>
<dbReference type="InterPro" id="IPR000483">
    <property type="entry name" value="Cys-rich_flank_reg_C"/>
</dbReference>
<evidence type="ECO:0000256" key="7">
    <source>
        <dbReference type="ARBA" id="ARBA00022989"/>
    </source>
</evidence>
<evidence type="ECO:0000256" key="12">
    <source>
        <dbReference type="SAM" id="SignalP"/>
    </source>
</evidence>
<dbReference type="SMART" id="SM00082">
    <property type="entry name" value="LRRCT"/>
    <property type="match status" value="2"/>
</dbReference>
<dbReference type="SMART" id="SM00365">
    <property type="entry name" value="LRR_SD22"/>
    <property type="match status" value="8"/>
</dbReference>
<feature type="domain" description="TIR" evidence="13">
    <location>
        <begin position="1073"/>
        <end position="1215"/>
    </location>
</feature>